<sequence length="128" mass="14152">MNARAPWIHVGLWRGPVAGLGTSVCLALVVTARIKVFAITHECWNQSVVLQTKLPRVQVTARTGAHSSRISKSVEAREARSVFTSEPFPFPKSRIKISKTSRFPTAPDTQIPMRRTGMAVLVSSPWRS</sequence>
<organism evidence="1 2">
    <name type="scientific">Liparis tanakae</name>
    <name type="common">Tanaka's snailfish</name>
    <dbReference type="NCBI Taxonomy" id="230148"/>
    <lineage>
        <taxon>Eukaryota</taxon>
        <taxon>Metazoa</taxon>
        <taxon>Chordata</taxon>
        <taxon>Craniata</taxon>
        <taxon>Vertebrata</taxon>
        <taxon>Euteleostomi</taxon>
        <taxon>Actinopterygii</taxon>
        <taxon>Neopterygii</taxon>
        <taxon>Teleostei</taxon>
        <taxon>Neoteleostei</taxon>
        <taxon>Acanthomorphata</taxon>
        <taxon>Eupercaria</taxon>
        <taxon>Perciformes</taxon>
        <taxon>Cottioidei</taxon>
        <taxon>Cottales</taxon>
        <taxon>Liparidae</taxon>
        <taxon>Liparis</taxon>
    </lineage>
</organism>
<comment type="caution">
    <text evidence="1">The sequence shown here is derived from an EMBL/GenBank/DDBJ whole genome shotgun (WGS) entry which is preliminary data.</text>
</comment>
<dbReference type="AlphaFoldDB" id="A0A4Z2GC20"/>
<gene>
    <name evidence="1" type="ORF">EYF80_038852</name>
</gene>
<protein>
    <submittedName>
        <fullName evidence="1">Uncharacterized protein</fullName>
    </submittedName>
</protein>
<accession>A0A4Z2GC20</accession>
<keyword evidence="2" id="KW-1185">Reference proteome</keyword>
<dbReference type="Proteomes" id="UP000314294">
    <property type="component" value="Unassembled WGS sequence"/>
</dbReference>
<evidence type="ECO:0000313" key="2">
    <source>
        <dbReference type="Proteomes" id="UP000314294"/>
    </source>
</evidence>
<name>A0A4Z2GC20_9TELE</name>
<reference evidence="1 2" key="1">
    <citation type="submission" date="2019-03" db="EMBL/GenBank/DDBJ databases">
        <title>First draft genome of Liparis tanakae, snailfish: a comprehensive survey of snailfish specific genes.</title>
        <authorList>
            <person name="Kim W."/>
            <person name="Song I."/>
            <person name="Jeong J.-H."/>
            <person name="Kim D."/>
            <person name="Kim S."/>
            <person name="Ryu S."/>
            <person name="Song J.Y."/>
            <person name="Lee S.K."/>
        </authorList>
    </citation>
    <scope>NUCLEOTIDE SEQUENCE [LARGE SCALE GENOMIC DNA]</scope>
    <source>
        <tissue evidence="1">Muscle</tissue>
    </source>
</reference>
<dbReference type="EMBL" id="SRLO01000600">
    <property type="protein sequence ID" value="TNN50919.1"/>
    <property type="molecule type" value="Genomic_DNA"/>
</dbReference>
<proteinExistence type="predicted"/>
<evidence type="ECO:0000313" key="1">
    <source>
        <dbReference type="EMBL" id="TNN50919.1"/>
    </source>
</evidence>